<feature type="modified residue" description="4-aspartylphosphate" evidence="6">
    <location>
        <position position="51"/>
    </location>
</feature>
<dbReference type="GO" id="GO:0000976">
    <property type="term" value="F:transcription cis-regulatory region binding"/>
    <property type="evidence" value="ECO:0007669"/>
    <property type="project" value="TreeGrafter"/>
</dbReference>
<evidence type="ECO:0000256" key="4">
    <source>
        <dbReference type="ARBA" id="ARBA00023125"/>
    </source>
</evidence>
<dbReference type="GO" id="GO:0005829">
    <property type="term" value="C:cytosol"/>
    <property type="evidence" value="ECO:0007669"/>
    <property type="project" value="TreeGrafter"/>
</dbReference>
<dbReference type="InterPro" id="IPR036388">
    <property type="entry name" value="WH-like_DNA-bd_sf"/>
</dbReference>
<dbReference type="PROSITE" id="PS50110">
    <property type="entry name" value="RESPONSE_REGULATORY"/>
    <property type="match status" value="1"/>
</dbReference>
<evidence type="ECO:0000259" key="9">
    <source>
        <dbReference type="PROSITE" id="PS51755"/>
    </source>
</evidence>
<evidence type="ECO:0000256" key="1">
    <source>
        <dbReference type="ARBA" id="ARBA00022553"/>
    </source>
</evidence>
<dbReference type="EMBL" id="QDDL01000006">
    <property type="protein sequence ID" value="PVZ67639.1"/>
    <property type="molecule type" value="Genomic_DNA"/>
</dbReference>
<keyword evidence="2" id="KW-0902">Two-component regulatory system</keyword>
<dbReference type="InterPro" id="IPR001789">
    <property type="entry name" value="Sig_transdc_resp-reg_receiver"/>
</dbReference>
<organism evidence="10 11">
    <name type="scientific">Pelagibaculum spongiae</name>
    <dbReference type="NCBI Taxonomy" id="2080658"/>
    <lineage>
        <taxon>Bacteria</taxon>
        <taxon>Pseudomonadati</taxon>
        <taxon>Pseudomonadota</taxon>
        <taxon>Gammaproteobacteria</taxon>
        <taxon>Oceanospirillales</taxon>
        <taxon>Pelagibaculum</taxon>
    </lineage>
</organism>
<protein>
    <submittedName>
        <fullName evidence="10">DNA-binding response regulator</fullName>
    </submittedName>
</protein>
<accession>A0A2V1GZS2</accession>
<dbReference type="RefSeq" id="WP_116687834.1">
    <property type="nucleotide sequence ID" value="NZ_CAWNYD010000006.1"/>
</dbReference>
<dbReference type="Proteomes" id="UP000244906">
    <property type="component" value="Unassembled WGS sequence"/>
</dbReference>
<comment type="caution">
    <text evidence="10">The sequence shown here is derived from an EMBL/GenBank/DDBJ whole genome shotgun (WGS) entry which is preliminary data.</text>
</comment>
<dbReference type="InterPro" id="IPR001867">
    <property type="entry name" value="OmpR/PhoB-type_DNA-bd"/>
</dbReference>
<dbReference type="GO" id="GO:0032993">
    <property type="term" value="C:protein-DNA complex"/>
    <property type="evidence" value="ECO:0007669"/>
    <property type="project" value="TreeGrafter"/>
</dbReference>
<dbReference type="SMART" id="SM00448">
    <property type="entry name" value="REC"/>
    <property type="match status" value="1"/>
</dbReference>
<keyword evidence="4 7" id="KW-0238">DNA-binding</keyword>
<dbReference type="SMART" id="SM00862">
    <property type="entry name" value="Trans_reg_C"/>
    <property type="match status" value="1"/>
</dbReference>
<keyword evidence="1 6" id="KW-0597">Phosphoprotein</keyword>
<evidence type="ECO:0000259" key="8">
    <source>
        <dbReference type="PROSITE" id="PS50110"/>
    </source>
</evidence>
<dbReference type="InterPro" id="IPR016032">
    <property type="entry name" value="Sig_transdc_resp-reg_C-effctor"/>
</dbReference>
<dbReference type="Gene3D" id="3.40.50.2300">
    <property type="match status" value="1"/>
</dbReference>
<evidence type="ECO:0000313" key="10">
    <source>
        <dbReference type="EMBL" id="PVZ67639.1"/>
    </source>
</evidence>
<keyword evidence="3" id="KW-0805">Transcription regulation</keyword>
<dbReference type="PANTHER" id="PTHR48111:SF4">
    <property type="entry name" value="DNA-BINDING DUAL TRANSCRIPTIONAL REGULATOR OMPR"/>
    <property type="match status" value="1"/>
</dbReference>
<evidence type="ECO:0000313" key="11">
    <source>
        <dbReference type="Proteomes" id="UP000244906"/>
    </source>
</evidence>
<evidence type="ECO:0000256" key="6">
    <source>
        <dbReference type="PROSITE-ProRule" id="PRU00169"/>
    </source>
</evidence>
<evidence type="ECO:0000256" key="7">
    <source>
        <dbReference type="PROSITE-ProRule" id="PRU01091"/>
    </source>
</evidence>
<keyword evidence="11" id="KW-1185">Reference proteome</keyword>
<reference evidence="10 11" key="1">
    <citation type="submission" date="2018-04" db="EMBL/GenBank/DDBJ databases">
        <title>Thalassorhabdus spongiae gen. nov., sp. nov., isolated from a marine sponge in South-West Iceland.</title>
        <authorList>
            <person name="Knobloch S."/>
            <person name="Daussin A."/>
            <person name="Johannsson R."/>
            <person name="Marteinsson V.T."/>
        </authorList>
    </citation>
    <scope>NUCLEOTIDE SEQUENCE [LARGE SCALE GENOMIC DNA]</scope>
    <source>
        <strain evidence="10 11">Hp12</strain>
    </source>
</reference>
<dbReference type="InterPro" id="IPR011006">
    <property type="entry name" value="CheY-like_superfamily"/>
</dbReference>
<feature type="domain" description="OmpR/PhoB-type" evidence="9">
    <location>
        <begin position="128"/>
        <end position="228"/>
    </location>
</feature>
<dbReference type="GO" id="GO:0006355">
    <property type="term" value="P:regulation of DNA-templated transcription"/>
    <property type="evidence" value="ECO:0007669"/>
    <property type="project" value="InterPro"/>
</dbReference>
<dbReference type="PANTHER" id="PTHR48111">
    <property type="entry name" value="REGULATOR OF RPOS"/>
    <property type="match status" value="1"/>
</dbReference>
<name>A0A2V1GZS2_9GAMM</name>
<evidence type="ECO:0000256" key="2">
    <source>
        <dbReference type="ARBA" id="ARBA00023012"/>
    </source>
</evidence>
<dbReference type="Pfam" id="PF00486">
    <property type="entry name" value="Trans_reg_C"/>
    <property type="match status" value="1"/>
</dbReference>
<proteinExistence type="predicted"/>
<evidence type="ECO:0000256" key="5">
    <source>
        <dbReference type="ARBA" id="ARBA00023163"/>
    </source>
</evidence>
<dbReference type="Gene3D" id="1.10.10.10">
    <property type="entry name" value="Winged helix-like DNA-binding domain superfamily/Winged helix DNA-binding domain"/>
    <property type="match status" value="1"/>
</dbReference>
<dbReference type="InterPro" id="IPR039420">
    <property type="entry name" value="WalR-like"/>
</dbReference>
<dbReference type="SUPFAM" id="SSF52172">
    <property type="entry name" value="CheY-like"/>
    <property type="match status" value="1"/>
</dbReference>
<feature type="DNA-binding region" description="OmpR/PhoB-type" evidence="7">
    <location>
        <begin position="128"/>
        <end position="228"/>
    </location>
</feature>
<sequence>MNALIIEDDPAARTLLAEYLRARGWTIQELPDGKETLQRIQRYDFDVIFIDLMLPDTDGHSLCKEIRKKSQTGIIFTTSCDDPVERVIALENGADAYYAKPIPMRELLACAKNLSQRVRSGDVPVEASQAVEFRHWCFSPESMLISNQWGESCNLTRTESRLFEFMIKNIDKPLTRDELGHSLGRTEWLPGDRGIDVLVSKLRNKLSNVSRNKQIIQTRYGIGYVFTPGNS</sequence>
<gene>
    <name evidence="10" type="ORF">DC094_14465</name>
</gene>
<feature type="domain" description="Response regulatory" evidence="8">
    <location>
        <begin position="2"/>
        <end position="115"/>
    </location>
</feature>
<dbReference type="GO" id="GO:0000156">
    <property type="term" value="F:phosphorelay response regulator activity"/>
    <property type="evidence" value="ECO:0007669"/>
    <property type="project" value="TreeGrafter"/>
</dbReference>
<dbReference type="Pfam" id="PF00072">
    <property type="entry name" value="Response_reg"/>
    <property type="match status" value="1"/>
</dbReference>
<evidence type="ECO:0000256" key="3">
    <source>
        <dbReference type="ARBA" id="ARBA00023015"/>
    </source>
</evidence>
<keyword evidence="5" id="KW-0804">Transcription</keyword>
<dbReference type="OrthoDB" id="9802426at2"/>
<dbReference type="SUPFAM" id="SSF46894">
    <property type="entry name" value="C-terminal effector domain of the bipartite response regulators"/>
    <property type="match status" value="1"/>
</dbReference>
<dbReference type="AlphaFoldDB" id="A0A2V1GZS2"/>
<dbReference type="CDD" id="cd00383">
    <property type="entry name" value="trans_reg_C"/>
    <property type="match status" value="1"/>
</dbReference>
<dbReference type="PROSITE" id="PS51755">
    <property type="entry name" value="OMPR_PHOB"/>
    <property type="match status" value="1"/>
</dbReference>